<evidence type="ECO:0000313" key="3">
    <source>
        <dbReference type="Proteomes" id="UP000481288"/>
    </source>
</evidence>
<comment type="caution">
    <text evidence="2">The sequence shown here is derived from an EMBL/GenBank/DDBJ whole genome shotgun (WGS) entry which is preliminary data.</text>
</comment>
<sequence>MFQFSLVLSLFARCLNAQNIINGQIFTPGIAIVDAPQPNTPLGGDTLQVALDVSSDGQLQLPPYPANPVSAIHNITIYLTSYTTGKNFTVSNGTASSGNASLGAIIQQEPGSTVKHVNWAWPDCLVGNGDPTGSNSSRGVYNISIRQNFRLNGTDQYTIFDLPIHVTNSIPKEGFRPSCDALNNPLINEAALVASANNFTRIAGTAIHTGGTGEGWGSQNRMPNLKTDWVVQAPWIGALESIAPGLPSSFSCLLFRRYMIYDLVVNDNDLKLSRPVSLPEHLHVITIARRVIFHPASTA</sequence>
<feature type="chain" id="PRO_5028882926" evidence="1">
    <location>
        <begin position="18"/>
        <end position="299"/>
    </location>
</feature>
<dbReference type="EMBL" id="QGMG01001340">
    <property type="protein sequence ID" value="TVY49109.1"/>
    <property type="molecule type" value="Genomic_DNA"/>
</dbReference>
<dbReference type="OrthoDB" id="3267335at2759"/>
<evidence type="ECO:0000313" key="2">
    <source>
        <dbReference type="EMBL" id="TVY49109.1"/>
    </source>
</evidence>
<dbReference type="AlphaFoldDB" id="A0A7D8YGT1"/>
<keyword evidence="3" id="KW-1185">Reference proteome</keyword>
<proteinExistence type="predicted"/>
<evidence type="ECO:0000256" key="1">
    <source>
        <dbReference type="SAM" id="SignalP"/>
    </source>
</evidence>
<protein>
    <submittedName>
        <fullName evidence="2">Uncharacterized protein</fullName>
    </submittedName>
</protein>
<keyword evidence="1" id="KW-0732">Signal</keyword>
<name>A0A7D8YGT1_9HELO</name>
<dbReference type="Proteomes" id="UP000481288">
    <property type="component" value="Unassembled WGS sequence"/>
</dbReference>
<feature type="signal peptide" evidence="1">
    <location>
        <begin position="1"/>
        <end position="17"/>
    </location>
</feature>
<accession>A0A7D8YGT1</accession>
<gene>
    <name evidence="2" type="ORF">LCER1_G007620</name>
</gene>
<reference evidence="2 3" key="1">
    <citation type="submission" date="2018-05" db="EMBL/GenBank/DDBJ databases">
        <title>Whole genome sequencing for identification of molecular markers to develop diagnostic detection tools for the regulated plant pathogen Lachnellula willkommii.</title>
        <authorList>
            <person name="Giroux E."/>
            <person name="Bilodeau G."/>
        </authorList>
    </citation>
    <scope>NUCLEOTIDE SEQUENCE [LARGE SCALE GENOMIC DNA]</scope>
    <source>
        <strain evidence="2 3">CBS 625.97</strain>
    </source>
</reference>
<organism evidence="2 3">
    <name type="scientific">Lachnellula cervina</name>
    <dbReference type="NCBI Taxonomy" id="1316786"/>
    <lineage>
        <taxon>Eukaryota</taxon>
        <taxon>Fungi</taxon>
        <taxon>Dikarya</taxon>
        <taxon>Ascomycota</taxon>
        <taxon>Pezizomycotina</taxon>
        <taxon>Leotiomycetes</taxon>
        <taxon>Helotiales</taxon>
        <taxon>Lachnaceae</taxon>
        <taxon>Lachnellula</taxon>
    </lineage>
</organism>